<name>A0A8H4VAR3_9HYPO</name>
<dbReference type="GO" id="GO:0006298">
    <property type="term" value="P:mismatch repair"/>
    <property type="evidence" value="ECO:0007669"/>
    <property type="project" value="InterPro"/>
</dbReference>
<dbReference type="Proteomes" id="UP000562929">
    <property type="component" value="Unassembled WGS sequence"/>
</dbReference>
<evidence type="ECO:0000256" key="2">
    <source>
        <dbReference type="SAM" id="MobiDB-lite"/>
    </source>
</evidence>
<dbReference type="GO" id="GO:0140664">
    <property type="term" value="F:ATP-dependent DNA damage sensor activity"/>
    <property type="evidence" value="ECO:0007669"/>
    <property type="project" value="InterPro"/>
</dbReference>
<dbReference type="InterPro" id="IPR036890">
    <property type="entry name" value="HATPase_C_sf"/>
</dbReference>
<reference evidence="3 4" key="1">
    <citation type="journal article" date="2020" name="G3 (Bethesda)">
        <title>Genetic Underpinnings of Host Manipulation by Ophiocordyceps as Revealed by Comparative Transcriptomics.</title>
        <authorList>
            <person name="Will I."/>
            <person name="Das B."/>
            <person name="Trinh T."/>
            <person name="Brachmann A."/>
            <person name="Ohm R.A."/>
            <person name="de Bekker C."/>
        </authorList>
    </citation>
    <scope>NUCLEOTIDE SEQUENCE [LARGE SCALE GENOMIC DNA]</scope>
    <source>
        <strain evidence="3 4">EC05</strain>
    </source>
</reference>
<feature type="region of interest" description="Disordered" evidence="2">
    <location>
        <begin position="370"/>
        <end position="468"/>
    </location>
</feature>
<dbReference type="OrthoDB" id="10263226at2759"/>
<feature type="compositionally biased region" description="Basic and acidic residues" evidence="2">
    <location>
        <begin position="771"/>
        <end position="780"/>
    </location>
</feature>
<dbReference type="PROSITE" id="PS00058">
    <property type="entry name" value="DNA_MISMATCH_REPAIR_1"/>
    <property type="match status" value="1"/>
</dbReference>
<dbReference type="PANTHER" id="PTHR10073:SF41">
    <property type="entry name" value="MISMATCH REPAIR PROTEIN, PUTATIVE (AFU_ORTHOLOGUE AFUA_8G05820)-RELATED"/>
    <property type="match status" value="1"/>
</dbReference>
<dbReference type="InterPro" id="IPR014762">
    <property type="entry name" value="DNA_mismatch_repair_CS"/>
</dbReference>
<feature type="region of interest" description="Disordered" evidence="2">
    <location>
        <begin position="665"/>
        <end position="719"/>
    </location>
</feature>
<evidence type="ECO:0000313" key="4">
    <source>
        <dbReference type="Proteomes" id="UP000562929"/>
    </source>
</evidence>
<dbReference type="EMBL" id="JAACLJ010000009">
    <property type="protein sequence ID" value="KAF4581251.1"/>
    <property type="molecule type" value="Genomic_DNA"/>
</dbReference>
<dbReference type="PANTHER" id="PTHR10073">
    <property type="entry name" value="DNA MISMATCH REPAIR PROTEIN MLH, PMS, MUTL"/>
    <property type="match status" value="1"/>
</dbReference>
<dbReference type="Pfam" id="PF13589">
    <property type="entry name" value="HATPase_c_3"/>
    <property type="match status" value="1"/>
</dbReference>
<protein>
    <submittedName>
        <fullName evidence="3">DNA mismatch repair protein</fullName>
    </submittedName>
</protein>
<dbReference type="GO" id="GO:0016887">
    <property type="term" value="F:ATP hydrolysis activity"/>
    <property type="evidence" value="ECO:0007669"/>
    <property type="project" value="InterPro"/>
</dbReference>
<feature type="region of interest" description="Disordered" evidence="2">
    <location>
        <begin position="732"/>
        <end position="801"/>
    </location>
</feature>
<keyword evidence="4" id="KW-1185">Reference proteome</keyword>
<organism evidence="3 4">
    <name type="scientific">Ophiocordyceps camponoti-floridani</name>
    <dbReference type="NCBI Taxonomy" id="2030778"/>
    <lineage>
        <taxon>Eukaryota</taxon>
        <taxon>Fungi</taxon>
        <taxon>Dikarya</taxon>
        <taxon>Ascomycota</taxon>
        <taxon>Pezizomycotina</taxon>
        <taxon>Sordariomycetes</taxon>
        <taxon>Hypocreomycetidae</taxon>
        <taxon>Hypocreales</taxon>
        <taxon>Ophiocordycipitaceae</taxon>
        <taxon>Ophiocordyceps</taxon>
    </lineage>
</organism>
<dbReference type="SUPFAM" id="SSF55874">
    <property type="entry name" value="ATPase domain of HSP90 chaperone/DNA topoisomerase II/histidine kinase"/>
    <property type="match status" value="1"/>
</dbReference>
<comment type="similarity">
    <text evidence="1">Belongs to the DNA mismatch repair MutL/HexB family.</text>
</comment>
<dbReference type="FunFam" id="3.30.565.10:FF:000017">
    <property type="entry name" value="PMS1 homolog 1, mismatch repair system component"/>
    <property type="match status" value="1"/>
</dbReference>
<feature type="compositionally biased region" description="Low complexity" evidence="2">
    <location>
        <begin position="493"/>
        <end position="506"/>
    </location>
</feature>
<feature type="compositionally biased region" description="Polar residues" evidence="2">
    <location>
        <begin position="665"/>
        <end position="676"/>
    </location>
</feature>
<dbReference type="AlphaFoldDB" id="A0A8H4VAR3"/>
<feature type="region of interest" description="Disordered" evidence="2">
    <location>
        <begin position="539"/>
        <end position="650"/>
    </location>
</feature>
<evidence type="ECO:0000313" key="3">
    <source>
        <dbReference type="EMBL" id="KAF4581251.1"/>
    </source>
</evidence>
<feature type="compositionally biased region" description="Basic and acidic residues" evidence="2">
    <location>
        <begin position="567"/>
        <end position="580"/>
    </location>
</feature>
<evidence type="ECO:0000256" key="1">
    <source>
        <dbReference type="ARBA" id="ARBA00006082"/>
    </source>
</evidence>
<feature type="compositionally biased region" description="Basic residues" evidence="2">
    <location>
        <begin position="781"/>
        <end position="792"/>
    </location>
</feature>
<accession>A0A8H4VAR3</accession>
<comment type="caution">
    <text evidence="3">The sequence shown here is derived from an EMBL/GenBank/DDBJ whole genome shotgun (WGS) entry which is preliminary data.</text>
</comment>
<dbReference type="Gene3D" id="3.30.565.10">
    <property type="entry name" value="Histidine kinase-like ATPase, C-terminal domain"/>
    <property type="match status" value="1"/>
</dbReference>
<proteinExistence type="inferred from homology"/>
<sequence>MSIHPLSSSTTRQLGASVAISCPYDLVKELLDNAIDASATAVDVTIASDTLSSLSVHDNGHGIAPSDFDSLGRRAHTSKLRSLDELRDKAGKTLGFRGEALAGVNAVARVVLVTRVAGEPVASRLELRSPEGGVQSCGPASAPVGTTVHVASLFDCMPARRQHILREKVRAMSAIKRLLQSYAMARPSLKLSLKVVDDGSQAWRYSPTLTRTVHEAALQLFGRKITANCAHVVFPVLNQADGCKESGYVLDAFAPKPGCDVKAVRGGGLFVSVDSRPLSPTTGLSKKIASTLKSHLLKHLGAEPGKDDVLFADEEAPLNCFEDLCSQLYGGGTASNGVASKDINSLEAGTVEDYAVISSPLQDADMLSLLEGNLPCDPPSKTAADAVEVPQTEPQKPRQDDGLAQKPHQPSSTGAGERPTKMRTLGRVDMARSDSNATDDSGTIELTGIDIPARPAKPLTPTDRPLPARKAGVIQQYFRPSEDQREFQIACDETATPAEPASPEEAQSGPRLEPESRQPLQPLDDSALNLLREESELWSLSSSSADEQETLRPAIPHQASGPPLLDRSSDEDGRGGERRGRLNPSPPSAAYVGDVTPVHGPPRGRLSDGLVPFLTPPSSVPIRGEGSGALGRPMKGRRGRGLRGQPRTRGGFTQVTIRPVIGSSVHHSSINGSTAGSPGMAEEIGSGADHRLPMRSGGRGQAGAASHGADLNLGKSQHVNRPYSHTTQALLMRTPSPEVEVDSQSPRQRVSLWDDGWDVSRSEAGPSQNLRRREQSTPERRRSKRTFSRSSKRLATAEDAKTQATARTLHVSCDDVQRQMEHLAEFDPYIALGTMAAAFPLGDVADERAIDYRLQAAIEAWKADVELKQRRRG</sequence>
<feature type="region of interest" description="Disordered" evidence="2">
    <location>
        <begin position="482"/>
        <end position="526"/>
    </location>
</feature>
<dbReference type="InterPro" id="IPR038973">
    <property type="entry name" value="MutL/Mlh/Pms-like"/>
</dbReference>
<gene>
    <name evidence="3" type="ORF">GQ602_007388</name>
</gene>
<dbReference type="GO" id="GO:0032389">
    <property type="term" value="C:MutLalpha complex"/>
    <property type="evidence" value="ECO:0007669"/>
    <property type="project" value="TreeGrafter"/>
</dbReference>